<dbReference type="EMBL" id="JAEUXJ010000019">
    <property type="protein sequence ID" value="MBL6458781.1"/>
    <property type="molecule type" value="Genomic_DNA"/>
</dbReference>
<evidence type="ECO:0000259" key="1">
    <source>
        <dbReference type="Pfam" id="PF07883"/>
    </source>
</evidence>
<feature type="domain" description="Cupin type-2" evidence="1">
    <location>
        <begin position="5"/>
        <end position="38"/>
    </location>
</feature>
<reference evidence="2 3" key="1">
    <citation type="submission" date="2021-01" db="EMBL/GenBank/DDBJ databases">
        <title>Belnapia mucosa sp. nov. and Belnapia arida sp. nov., isolated from the Tabernas Desert (Almeria, Spain).</title>
        <authorList>
            <person name="Molina-Menor E."/>
            <person name="Vidal-Verdu A."/>
            <person name="Calonge A."/>
            <person name="Satari L."/>
            <person name="Pereto Magraner J."/>
            <person name="Porcar Miralles M."/>
        </authorList>
    </citation>
    <scope>NUCLEOTIDE SEQUENCE [LARGE SCALE GENOMIC DNA]</scope>
    <source>
        <strain evidence="2 3">T6</strain>
    </source>
</reference>
<dbReference type="Proteomes" id="UP000606490">
    <property type="component" value="Unassembled WGS sequence"/>
</dbReference>
<evidence type="ECO:0000313" key="3">
    <source>
        <dbReference type="Proteomes" id="UP000606490"/>
    </source>
</evidence>
<name>A0ABS1VCB1_9PROT</name>
<proteinExistence type="predicted"/>
<dbReference type="Gene3D" id="2.60.120.10">
    <property type="entry name" value="Jelly Rolls"/>
    <property type="match status" value="1"/>
</dbReference>
<comment type="caution">
    <text evidence="2">The sequence shown here is derived from an EMBL/GenBank/DDBJ whole genome shotgun (WGS) entry which is preliminary data.</text>
</comment>
<sequence length="38" mass="4178">MIQVLVEVPPNAEVERHVHPGIETGYVLEGTGMLYLEG</sequence>
<accession>A0ABS1VCB1</accession>
<dbReference type="InterPro" id="IPR011051">
    <property type="entry name" value="RmlC_Cupin_sf"/>
</dbReference>
<dbReference type="InterPro" id="IPR013096">
    <property type="entry name" value="Cupin_2"/>
</dbReference>
<dbReference type="Pfam" id="PF07883">
    <property type="entry name" value="Cupin_2"/>
    <property type="match status" value="1"/>
</dbReference>
<keyword evidence="3" id="KW-1185">Reference proteome</keyword>
<dbReference type="InterPro" id="IPR014710">
    <property type="entry name" value="RmlC-like_jellyroll"/>
</dbReference>
<protein>
    <submittedName>
        <fullName evidence="2">Cupin domain-containing protein</fullName>
    </submittedName>
</protein>
<gene>
    <name evidence="2" type="ORF">JMJ55_25945</name>
</gene>
<dbReference type="SUPFAM" id="SSF51182">
    <property type="entry name" value="RmlC-like cupins"/>
    <property type="match status" value="1"/>
</dbReference>
<evidence type="ECO:0000313" key="2">
    <source>
        <dbReference type="EMBL" id="MBL6458781.1"/>
    </source>
</evidence>
<organism evidence="2 3">
    <name type="scientific">Belnapia mucosa</name>
    <dbReference type="NCBI Taxonomy" id="2804532"/>
    <lineage>
        <taxon>Bacteria</taxon>
        <taxon>Pseudomonadati</taxon>
        <taxon>Pseudomonadota</taxon>
        <taxon>Alphaproteobacteria</taxon>
        <taxon>Acetobacterales</taxon>
        <taxon>Roseomonadaceae</taxon>
        <taxon>Belnapia</taxon>
    </lineage>
</organism>